<dbReference type="GO" id="GO:1904680">
    <property type="term" value="F:peptide transmembrane transporter activity"/>
    <property type="evidence" value="ECO:0007669"/>
    <property type="project" value="TreeGrafter"/>
</dbReference>
<dbReference type="Gene3D" id="3.10.105.10">
    <property type="entry name" value="Dipeptide-binding Protein, Domain 3"/>
    <property type="match status" value="1"/>
</dbReference>
<accession>A0A6M1SMT1</accession>
<keyword evidence="4" id="KW-0732">Signal</keyword>
<evidence type="ECO:0000313" key="6">
    <source>
        <dbReference type="EMBL" id="NGP17846.1"/>
    </source>
</evidence>
<dbReference type="EMBL" id="JAALFG010000002">
    <property type="protein sequence ID" value="NGP17846.1"/>
    <property type="molecule type" value="Genomic_DNA"/>
</dbReference>
<evidence type="ECO:0000256" key="4">
    <source>
        <dbReference type="ARBA" id="ARBA00022729"/>
    </source>
</evidence>
<dbReference type="PANTHER" id="PTHR30290:SF9">
    <property type="entry name" value="OLIGOPEPTIDE-BINDING PROTEIN APPA"/>
    <property type="match status" value="1"/>
</dbReference>
<name>A0A6M1SMT1_9HYPH</name>
<evidence type="ECO:0000256" key="2">
    <source>
        <dbReference type="ARBA" id="ARBA00005695"/>
    </source>
</evidence>
<keyword evidence="3" id="KW-0813">Transport</keyword>
<evidence type="ECO:0000313" key="7">
    <source>
        <dbReference type="Proteomes" id="UP000474802"/>
    </source>
</evidence>
<dbReference type="Pfam" id="PF00496">
    <property type="entry name" value="SBP_bac_5"/>
    <property type="match status" value="1"/>
</dbReference>
<comment type="caution">
    <text evidence="6">The sequence shown here is derived from an EMBL/GenBank/DDBJ whole genome shotgun (WGS) entry which is preliminary data.</text>
</comment>
<dbReference type="AlphaFoldDB" id="A0A6M1SMT1"/>
<keyword evidence="7" id="KW-1185">Reference proteome</keyword>
<protein>
    <recommendedName>
        <fullName evidence="5">Solute-binding protein family 5 domain-containing protein</fullName>
    </recommendedName>
</protein>
<evidence type="ECO:0000259" key="5">
    <source>
        <dbReference type="Pfam" id="PF00496"/>
    </source>
</evidence>
<organism evidence="6 7">
    <name type="scientific">Devosia aurantiaca</name>
    <dbReference type="NCBI Taxonomy" id="2714858"/>
    <lineage>
        <taxon>Bacteria</taxon>
        <taxon>Pseudomonadati</taxon>
        <taxon>Pseudomonadota</taxon>
        <taxon>Alphaproteobacteria</taxon>
        <taxon>Hyphomicrobiales</taxon>
        <taxon>Devosiaceae</taxon>
        <taxon>Devosia</taxon>
    </lineage>
</organism>
<dbReference type="RefSeq" id="WP_164534094.1">
    <property type="nucleotide sequence ID" value="NZ_JAALFG010000002.1"/>
</dbReference>
<dbReference type="PANTHER" id="PTHR30290">
    <property type="entry name" value="PERIPLASMIC BINDING COMPONENT OF ABC TRANSPORTER"/>
    <property type="match status" value="1"/>
</dbReference>
<dbReference type="InterPro" id="IPR039424">
    <property type="entry name" value="SBP_5"/>
</dbReference>
<comment type="similarity">
    <text evidence="2">Belongs to the bacterial solute-binding protein 5 family.</text>
</comment>
<dbReference type="InterPro" id="IPR000914">
    <property type="entry name" value="SBP_5_dom"/>
</dbReference>
<evidence type="ECO:0000256" key="3">
    <source>
        <dbReference type="ARBA" id="ARBA00022448"/>
    </source>
</evidence>
<dbReference type="Proteomes" id="UP000474802">
    <property type="component" value="Unassembled WGS sequence"/>
</dbReference>
<dbReference type="SUPFAM" id="SSF53850">
    <property type="entry name" value="Periplasmic binding protein-like II"/>
    <property type="match status" value="1"/>
</dbReference>
<sequence>MASGPYKLVEWVRADRVVLTRNENWTMGDVPFENVIFRVIPESSTRTAELLAGQVDIAVNIPPDQMETVNATDQATVVSVAGTRRMFAGFNFSGAFDGTPAGDAIKNVEVRRALNMAVDVPTICKQLLGTDCVRANGPANLGDPTIEPYPYDPDQAEAMLDAAGYPRGGDGVRFSVQMQGPQGRYLQDGQVQQAIAQYLGDIGVETTNDLMDMTVFSPMAREHRAGPMFFIGQGGATWSAIYDMSLFPSRDAPVNTGNWYNEEWQKRWDSLSGVRDTAEERKIVDEMLKIFHDDAPWIFLYFQPDFYGISNRIDWTPRRDEAIEVWTASLN</sequence>
<dbReference type="Gene3D" id="3.40.190.10">
    <property type="entry name" value="Periplasmic binding protein-like II"/>
    <property type="match status" value="1"/>
</dbReference>
<comment type="subcellular location">
    <subcellularLocation>
        <location evidence="1">Periplasm</location>
    </subcellularLocation>
</comment>
<proteinExistence type="inferred from homology"/>
<dbReference type="GO" id="GO:0015833">
    <property type="term" value="P:peptide transport"/>
    <property type="evidence" value="ECO:0007669"/>
    <property type="project" value="TreeGrafter"/>
</dbReference>
<feature type="domain" description="Solute-binding protein family 5" evidence="5">
    <location>
        <begin position="3"/>
        <end position="247"/>
    </location>
</feature>
<reference evidence="6 7" key="2">
    <citation type="submission" date="2020-03" db="EMBL/GenBank/DDBJ databases">
        <title>Devosia chinhatensis sp. nov., isolated from a hexachlorocyclohexane (HCH) dump site in India.</title>
        <authorList>
            <person name="Kumar M."/>
            <person name="Lal R."/>
        </authorList>
    </citation>
    <scope>NUCLEOTIDE SEQUENCE [LARGE SCALE GENOMIC DNA]</scope>
    <source>
        <strain evidence="6 7">H239</strain>
    </source>
</reference>
<evidence type="ECO:0000256" key="1">
    <source>
        <dbReference type="ARBA" id="ARBA00004418"/>
    </source>
</evidence>
<reference evidence="6 7" key="1">
    <citation type="submission" date="2020-02" db="EMBL/GenBank/DDBJ databases">
        <authorList>
            <person name="Khan S.A."/>
            <person name="Jeon C.O."/>
            <person name="Chun B.H."/>
        </authorList>
    </citation>
    <scope>NUCLEOTIDE SEQUENCE [LARGE SCALE GENOMIC DNA]</scope>
    <source>
        <strain evidence="6 7">H239</strain>
    </source>
</reference>
<gene>
    <name evidence="6" type="ORF">G5575_09430</name>
</gene>